<dbReference type="EMBL" id="PRLD01000001">
    <property type="protein sequence ID" value="RAW60721.1"/>
    <property type="molecule type" value="Genomic_DNA"/>
</dbReference>
<dbReference type="RefSeq" id="WP_112089945.1">
    <property type="nucleotide sequence ID" value="NZ_JAEKBY010000002.1"/>
</dbReference>
<evidence type="ECO:0000313" key="1">
    <source>
        <dbReference type="EMBL" id="RAW60721.1"/>
    </source>
</evidence>
<proteinExistence type="predicted"/>
<dbReference type="AlphaFoldDB" id="A0A329UEQ5"/>
<name>A0A329UEQ5_9FIRM</name>
<dbReference type="Pfam" id="PF13262">
    <property type="entry name" value="DUF4054"/>
    <property type="match status" value="1"/>
</dbReference>
<reference evidence="1 2" key="1">
    <citation type="submission" date="2018-02" db="EMBL/GenBank/DDBJ databases">
        <title>Complete genome sequencing of Faecalibacterium prausnitzii strains isolated from the human gut.</title>
        <authorList>
            <person name="Fitzgerald B.C."/>
            <person name="Shkoporov A.N."/>
            <person name="Ross P.R."/>
            <person name="Hill C."/>
        </authorList>
    </citation>
    <scope>NUCLEOTIDE SEQUENCE [LARGE SCALE GENOMIC DNA]</scope>
    <source>
        <strain evidence="1 2">APC923/51-1</strain>
    </source>
</reference>
<organism evidence="1 2">
    <name type="scientific">Faecalibacterium prausnitzii</name>
    <dbReference type="NCBI Taxonomy" id="853"/>
    <lineage>
        <taxon>Bacteria</taxon>
        <taxon>Bacillati</taxon>
        <taxon>Bacillota</taxon>
        <taxon>Clostridia</taxon>
        <taxon>Eubacteriales</taxon>
        <taxon>Oscillospiraceae</taxon>
        <taxon>Faecalibacterium</taxon>
    </lineage>
</organism>
<accession>A0A329UEQ5</accession>
<comment type="caution">
    <text evidence="1">The sequence shown here is derived from an EMBL/GenBank/DDBJ whole genome shotgun (WGS) entry which is preliminary data.</text>
</comment>
<dbReference type="InterPro" id="IPR025127">
    <property type="entry name" value="DUF4054"/>
</dbReference>
<evidence type="ECO:0000313" key="2">
    <source>
        <dbReference type="Proteomes" id="UP000251281"/>
    </source>
</evidence>
<sequence>MDSPDVTAITKIVKKVGTEFESASDEDISFWIDLQAPVISKKKFGADYNLAVALLVCHAMKMAGNGDSSLGTIANTGRLASVSEGGVSISFATSTAGTTGDAEYQLTSYGLQFISIRNRHIVPIMIR</sequence>
<gene>
    <name evidence="1" type="ORF">C4N24_01030</name>
</gene>
<protein>
    <recommendedName>
        <fullName evidence="3">DUF4054 domain-containing protein</fullName>
    </recommendedName>
</protein>
<evidence type="ECO:0008006" key="3">
    <source>
        <dbReference type="Google" id="ProtNLM"/>
    </source>
</evidence>
<dbReference type="Proteomes" id="UP000251281">
    <property type="component" value="Unassembled WGS sequence"/>
</dbReference>